<reference evidence="1 2" key="1">
    <citation type="journal article" date="2012" name="Genome Biol.">
        <title>Genome and low-iron response of an oceanic diatom adapted to chronic iron limitation.</title>
        <authorList>
            <person name="Lommer M."/>
            <person name="Specht M."/>
            <person name="Roy A.S."/>
            <person name="Kraemer L."/>
            <person name="Andreson R."/>
            <person name="Gutowska M.A."/>
            <person name="Wolf J."/>
            <person name="Bergner S.V."/>
            <person name="Schilhabel M.B."/>
            <person name="Klostermeier U.C."/>
            <person name="Beiko R.G."/>
            <person name="Rosenstiel P."/>
            <person name="Hippler M."/>
            <person name="Laroche J."/>
        </authorList>
    </citation>
    <scope>NUCLEOTIDE SEQUENCE [LARGE SCALE GENOMIC DNA]</scope>
    <source>
        <strain evidence="1 2">CCMP1005</strain>
    </source>
</reference>
<evidence type="ECO:0000313" key="1">
    <source>
        <dbReference type="EMBL" id="EJK52693.1"/>
    </source>
</evidence>
<keyword evidence="2" id="KW-1185">Reference proteome</keyword>
<dbReference type="SMART" id="SM00368">
    <property type="entry name" value="LRR_RI"/>
    <property type="match status" value="3"/>
</dbReference>
<dbReference type="OrthoDB" id="8436363at2759"/>
<protein>
    <submittedName>
        <fullName evidence="1">Uncharacterized protein</fullName>
    </submittedName>
</protein>
<dbReference type="AlphaFoldDB" id="K0RG84"/>
<proteinExistence type="predicted"/>
<organism evidence="1 2">
    <name type="scientific">Thalassiosira oceanica</name>
    <name type="common">Marine diatom</name>
    <dbReference type="NCBI Taxonomy" id="159749"/>
    <lineage>
        <taxon>Eukaryota</taxon>
        <taxon>Sar</taxon>
        <taxon>Stramenopiles</taxon>
        <taxon>Ochrophyta</taxon>
        <taxon>Bacillariophyta</taxon>
        <taxon>Coscinodiscophyceae</taxon>
        <taxon>Thalassiosirophycidae</taxon>
        <taxon>Thalassiosirales</taxon>
        <taxon>Thalassiosiraceae</taxon>
        <taxon>Thalassiosira</taxon>
    </lineage>
</organism>
<dbReference type="EMBL" id="AGNL01039382">
    <property type="protein sequence ID" value="EJK52693.1"/>
    <property type="molecule type" value="Genomic_DNA"/>
</dbReference>
<dbReference type="SUPFAM" id="SSF52047">
    <property type="entry name" value="RNI-like"/>
    <property type="match status" value="1"/>
</dbReference>
<dbReference type="InterPro" id="IPR032675">
    <property type="entry name" value="LRR_dom_sf"/>
</dbReference>
<name>K0RG84_THAOC</name>
<evidence type="ECO:0000313" key="2">
    <source>
        <dbReference type="Proteomes" id="UP000266841"/>
    </source>
</evidence>
<accession>K0RG84</accession>
<dbReference type="Proteomes" id="UP000266841">
    <property type="component" value="Unassembled WGS sequence"/>
</dbReference>
<gene>
    <name evidence="1" type="ORF">THAOC_28004</name>
</gene>
<comment type="caution">
    <text evidence="1">The sequence shown here is derived from an EMBL/GenBank/DDBJ whole genome shotgun (WGS) entry which is preliminary data.</text>
</comment>
<sequence>MPSAFNVQDNLCPAHGFPELTSLILNGNMIDKEGFARLNAYLASDSCQLRILNLRDTGMTDDDISSLTRTLNVNKSVAELNLRGNDCGEAGYRSLMKMVLDISSIKATLESNTCCQRITLPKENDIRQYDESDSDSDGSEYNTRDGFEEIRDWIHHFVMWNRNGGLSPRERISRTHLHTRNRRQFCKMQGLDYSYGSLFVEIPTCVLPELFVTLWEDPDEMDPFRALVATVTDWTSLVDRRQMVEASLERNRALIKQLTGRNLELEAMLKDIEPSSSKSLAGSKRRHGQVM</sequence>
<dbReference type="Gene3D" id="3.80.10.10">
    <property type="entry name" value="Ribonuclease Inhibitor"/>
    <property type="match status" value="1"/>
</dbReference>